<keyword evidence="13" id="KW-0479">Metal-binding</keyword>
<dbReference type="PRINTS" id="PR01041">
    <property type="entry name" value="TRNASYNTHMET"/>
</dbReference>
<reference evidence="16" key="2">
    <citation type="submission" date="2021-09" db="EMBL/GenBank/DDBJ databases">
        <authorList>
            <person name="Gilroy R."/>
        </authorList>
    </citation>
    <scope>NUCLEOTIDE SEQUENCE</scope>
    <source>
        <strain evidence="16">ChiGjej2B2-19336</strain>
    </source>
</reference>
<keyword evidence="10 13" id="KW-0648">Protein biosynthesis</keyword>
<evidence type="ECO:0000313" key="16">
    <source>
        <dbReference type="EMBL" id="HJD96117.1"/>
    </source>
</evidence>
<feature type="binding site" evidence="13">
    <location>
        <position position="146"/>
    </location>
    <ligand>
        <name>Zn(2+)</name>
        <dbReference type="ChEBI" id="CHEBI:29105"/>
    </ligand>
</feature>
<comment type="similarity">
    <text evidence="13">Belongs to the class-I aminoacyl-tRNA synthetase family. MetG type 2A subfamily.</text>
</comment>
<dbReference type="Gene3D" id="2.40.50.140">
    <property type="entry name" value="Nucleic acid-binding proteins"/>
    <property type="match status" value="1"/>
</dbReference>
<evidence type="ECO:0000256" key="10">
    <source>
        <dbReference type="ARBA" id="ARBA00022917"/>
    </source>
</evidence>
<dbReference type="CDD" id="cd02800">
    <property type="entry name" value="tRNA_bind_EcMetRS_like"/>
    <property type="match status" value="1"/>
</dbReference>
<organism evidence="16 17">
    <name type="scientific">Mailhella massiliensis</name>
    <dbReference type="NCBI Taxonomy" id="1903261"/>
    <lineage>
        <taxon>Bacteria</taxon>
        <taxon>Pseudomonadati</taxon>
        <taxon>Thermodesulfobacteriota</taxon>
        <taxon>Desulfovibrionia</taxon>
        <taxon>Desulfovibrionales</taxon>
        <taxon>Desulfovibrionaceae</taxon>
        <taxon>Mailhella</taxon>
    </lineage>
</organism>
<dbReference type="Pfam" id="PF01588">
    <property type="entry name" value="tRNA_bind"/>
    <property type="match status" value="1"/>
</dbReference>
<dbReference type="InterPro" id="IPR002547">
    <property type="entry name" value="tRNA-bd_dom"/>
</dbReference>
<evidence type="ECO:0000256" key="7">
    <source>
        <dbReference type="ARBA" id="ARBA00022741"/>
    </source>
</evidence>
<dbReference type="NCBIfam" id="NF008900">
    <property type="entry name" value="PRK12267.1"/>
    <property type="match status" value="1"/>
</dbReference>
<dbReference type="GO" id="GO:0004825">
    <property type="term" value="F:methionine-tRNA ligase activity"/>
    <property type="evidence" value="ECO:0007669"/>
    <property type="project" value="UniProtKB-UniRule"/>
</dbReference>
<dbReference type="InterPro" id="IPR014729">
    <property type="entry name" value="Rossmann-like_a/b/a_fold"/>
</dbReference>
<comment type="function">
    <text evidence="1 13">Is required not only for elongation of protein synthesis but also for the initiation of all mRNA translation through initiator tRNA(fMet) aminoacylation.</text>
</comment>
<keyword evidence="5 13" id="KW-0820">tRNA-binding</keyword>
<dbReference type="Gene3D" id="3.40.50.620">
    <property type="entry name" value="HUPs"/>
    <property type="match status" value="1"/>
</dbReference>
<dbReference type="InterPro" id="IPR004495">
    <property type="entry name" value="Met-tRNA-synth_bsu_C"/>
</dbReference>
<dbReference type="InterPro" id="IPR015413">
    <property type="entry name" value="Methionyl/Leucyl_tRNA_Synth"/>
</dbReference>
<feature type="binding site" evidence="13">
    <location>
        <position position="143"/>
    </location>
    <ligand>
        <name>Zn(2+)</name>
        <dbReference type="ChEBI" id="CHEBI:29105"/>
    </ligand>
</feature>
<evidence type="ECO:0000256" key="4">
    <source>
        <dbReference type="ARBA" id="ARBA00022490"/>
    </source>
</evidence>
<comment type="caution">
    <text evidence="16">The sequence shown here is derived from an EMBL/GenBank/DDBJ whole genome shotgun (WGS) entry which is preliminary data.</text>
</comment>
<keyword evidence="6 13" id="KW-0436">Ligase</keyword>
<dbReference type="FunFam" id="2.40.50.140:FF:000042">
    <property type="entry name" value="Methionine--tRNA ligase"/>
    <property type="match status" value="1"/>
</dbReference>
<feature type="domain" description="TRNA-binding" evidence="15">
    <location>
        <begin position="553"/>
        <end position="652"/>
    </location>
</feature>
<evidence type="ECO:0000256" key="14">
    <source>
        <dbReference type="SAM" id="MobiDB-lite"/>
    </source>
</evidence>
<feature type="compositionally biased region" description="Basic and acidic residues" evidence="14">
    <location>
        <begin position="516"/>
        <end position="543"/>
    </location>
</feature>
<comment type="subunit">
    <text evidence="3 13">Homodimer.</text>
</comment>
<keyword evidence="9 13" id="KW-0694">RNA-binding</keyword>
<name>A0A921ATD0_9BACT</name>
<sequence length="652" mass="73231">MKSYYITTPIYYVNARPHLGHAYSTIVADTLKRFHRMLGENARMQTGTDEHGDKIVKAATAAGVSPQAFVDDIAGVFRDLWPRLGIENDGFIRTTDPAHKKAVQVLLQRLYDKGDIYFGEYGGHYCYGCERFYTEKELENGLCPQHQTKPEYISEKNYFFKMSKYQDALRQHILDNPDFIRPERYRNEVLAMLEGGVLEDLCISRPKSRLTWGIELPFDKDYVSYVWFDALANYITALGWPENENDESGAYKTFWPGEHLVAKDILKPHGIFWPTMLMAAGLPLYRHLNVHGYWLVKDTKMSKSLGNVVDPLKAAEHFGLDAFRYFLLREMNFGSDASYSPEAIITRVNADLANDLGNLFSRVLSMNAKYFGGKIPALGEQLEADDILSEATDNGAANFVQLFGELRFSQALDALWTPIRAMNKYVDEQAPWALAKKGETERLGTVIRTLLENMYKVAYLLWPVMPGASAAMQAQLGRPQPPLSEDALNDVLRYRMHLRTGMEIASASNLFPRLEMEKEEAPAKPKKEKKAAPKEAPKEEAAPEAKAPIEFADFQKLDLRVGHILSAKQHPNADKLLCFEVDLGEEKPRQIVSGIAAHFKPEELAGRKVVVVANLPPRKLRGVESQGMILTAEFGDSLALLSADAPAGSSIA</sequence>
<dbReference type="InterPro" id="IPR009080">
    <property type="entry name" value="tRNAsynth_Ia_anticodon-bd"/>
</dbReference>
<dbReference type="InterPro" id="IPR014758">
    <property type="entry name" value="Met-tRNA_synth"/>
</dbReference>
<feature type="binding site" evidence="13">
    <location>
        <position position="126"/>
    </location>
    <ligand>
        <name>Zn(2+)</name>
        <dbReference type="ChEBI" id="CHEBI:29105"/>
    </ligand>
</feature>
<reference evidence="16" key="1">
    <citation type="journal article" date="2021" name="PeerJ">
        <title>Extensive microbial diversity within the chicken gut microbiome revealed by metagenomics and culture.</title>
        <authorList>
            <person name="Gilroy R."/>
            <person name="Ravi A."/>
            <person name="Getino M."/>
            <person name="Pursley I."/>
            <person name="Horton D.L."/>
            <person name="Alikhan N.F."/>
            <person name="Baker D."/>
            <person name="Gharbi K."/>
            <person name="Hall N."/>
            <person name="Watson M."/>
            <person name="Adriaenssens E.M."/>
            <person name="Foster-Nyarko E."/>
            <person name="Jarju S."/>
            <person name="Secka A."/>
            <person name="Antonio M."/>
            <person name="Oren A."/>
            <person name="Chaudhuri R.R."/>
            <person name="La Ragione R."/>
            <person name="Hildebrand F."/>
            <person name="Pallen M.J."/>
        </authorList>
    </citation>
    <scope>NUCLEOTIDE SEQUENCE</scope>
    <source>
        <strain evidence="16">ChiGjej2B2-19336</strain>
    </source>
</reference>
<dbReference type="SUPFAM" id="SSF52374">
    <property type="entry name" value="Nucleotidylyl transferase"/>
    <property type="match status" value="1"/>
</dbReference>
<comment type="caution">
    <text evidence="13">Lacks conserved residue(s) required for the propagation of feature annotation.</text>
</comment>
<feature type="short sequence motif" description="'KMSKS' region" evidence="13">
    <location>
        <begin position="300"/>
        <end position="304"/>
    </location>
</feature>
<dbReference type="GO" id="GO:0000049">
    <property type="term" value="F:tRNA binding"/>
    <property type="evidence" value="ECO:0007669"/>
    <property type="project" value="UniProtKB-UniRule"/>
</dbReference>
<dbReference type="Pfam" id="PF19303">
    <property type="entry name" value="Anticodon_3"/>
    <property type="match status" value="1"/>
</dbReference>
<accession>A0A921ATD0</accession>
<keyword evidence="7 13" id="KW-0547">Nucleotide-binding</keyword>
<dbReference type="NCBIfam" id="TIGR00398">
    <property type="entry name" value="metG"/>
    <property type="match status" value="1"/>
</dbReference>
<feature type="short sequence motif" description="'HIGH' region" evidence="13">
    <location>
        <begin position="11"/>
        <end position="21"/>
    </location>
</feature>
<keyword evidence="8 13" id="KW-0067">ATP-binding</keyword>
<dbReference type="InterPro" id="IPR041872">
    <property type="entry name" value="Anticodon_Met"/>
</dbReference>
<dbReference type="HAMAP" id="MF_01228">
    <property type="entry name" value="Met_tRNA_synth_type2"/>
    <property type="match status" value="1"/>
</dbReference>
<keyword evidence="11 13" id="KW-0030">Aminoacyl-tRNA synthetase</keyword>
<dbReference type="CDD" id="cd00814">
    <property type="entry name" value="MetRS_core"/>
    <property type="match status" value="1"/>
</dbReference>
<feature type="binding site" evidence="13">
    <location>
        <position position="129"/>
    </location>
    <ligand>
        <name>Zn(2+)</name>
        <dbReference type="ChEBI" id="CHEBI:29105"/>
    </ligand>
</feature>
<evidence type="ECO:0000313" key="17">
    <source>
        <dbReference type="Proteomes" id="UP000698963"/>
    </source>
</evidence>
<dbReference type="GO" id="GO:0005737">
    <property type="term" value="C:cytoplasm"/>
    <property type="evidence" value="ECO:0007669"/>
    <property type="project" value="UniProtKB-SubCell"/>
</dbReference>
<dbReference type="Pfam" id="PF09334">
    <property type="entry name" value="tRNA-synt_1g"/>
    <property type="match status" value="1"/>
</dbReference>
<dbReference type="PANTHER" id="PTHR43326:SF1">
    <property type="entry name" value="METHIONINE--TRNA LIGASE, MITOCHONDRIAL"/>
    <property type="match status" value="1"/>
</dbReference>
<evidence type="ECO:0000256" key="6">
    <source>
        <dbReference type="ARBA" id="ARBA00022598"/>
    </source>
</evidence>
<dbReference type="InterPro" id="IPR033911">
    <property type="entry name" value="MetRS_core"/>
</dbReference>
<dbReference type="FunFam" id="2.170.220.10:FF:000003">
    <property type="entry name" value="Methionine--tRNA ligase"/>
    <property type="match status" value="1"/>
</dbReference>
<evidence type="ECO:0000256" key="8">
    <source>
        <dbReference type="ARBA" id="ARBA00022840"/>
    </source>
</evidence>
<dbReference type="GO" id="GO:0006431">
    <property type="term" value="P:methionyl-tRNA aminoacylation"/>
    <property type="evidence" value="ECO:0007669"/>
    <property type="project" value="UniProtKB-UniRule"/>
</dbReference>
<dbReference type="Gene3D" id="2.170.220.10">
    <property type="match status" value="1"/>
</dbReference>
<gene>
    <name evidence="13 16" type="primary">metG</name>
    <name evidence="16" type="ORF">K8W16_00515</name>
</gene>
<dbReference type="InterPro" id="IPR023457">
    <property type="entry name" value="Met-tRNA_synth_2"/>
</dbReference>
<evidence type="ECO:0000256" key="9">
    <source>
        <dbReference type="ARBA" id="ARBA00022884"/>
    </source>
</evidence>
<evidence type="ECO:0000256" key="11">
    <source>
        <dbReference type="ARBA" id="ARBA00023146"/>
    </source>
</evidence>
<dbReference type="PROSITE" id="PS50886">
    <property type="entry name" value="TRBD"/>
    <property type="match status" value="1"/>
</dbReference>
<dbReference type="InterPro" id="IPR012340">
    <property type="entry name" value="NA-bd_OB-fold"/>
</dbReference>
<dbReference type="GO" id="GO:0005524">
    <property type="term" value="F:ATP binding"/>
    <property type="evidence" value="ECO:0007669"/>
    <property type="project" value="UniProtKB-UniRule"/>
</dbReference>
<evidence type="ECO:0000256" key="2">
    <source>
        <dbReference type="ARBA" id="ARBA00004496"/>
    </source>
</evidence>
<evidence type="ECO:0000256" key="13">
    <source>
        <dbReference type="HAMAP-Rule" id="MF_01228"/>
    </source>
</evidence>
<protein>
    <recommendedName>
        <fullName evidence="13">Methionine--tRNA ligase</fullName>
        <ecNumber evidence="13">6.1.1.10</ecNumber>
    </recommendedName>
    <alternativeName>
        <fullName evidence="13">Methionyl-tRNA synthetase</fullName>
        <shortName evidence="13">MetRS</shortName>
    </alternativeName>
</protein>
<dbReference type="EMBL" id="DYZA01000013">
    <property type="protein sequence ID" value="HJD96117.1"/>
    <property type="molecule type" value="Genomic_DNA"/>
</dbReference>
<comment type="subcellular location">
    <subcellularLocation>
        <location evidence="2 13">Cytoplasm</location>
    </subcellularLocation>
</comment>
<dbReference type="NCBIfam" id="TIGR00399">
    <property type="entry name" value="metG_C_term"/>
    <property type="match status" value="1"/>
</dbReference>
<comment type="cofactor">
    <cofactor evidence="13">
        <name>Zn(2+)</name>
        <dbReference type="ChEBI" id="CHEBI:29105"/>
    </cofactor>
    <text evidence="13">Binds 1 zinc ion per subunit.</text>
</comment>
<evidence type="ECO:0000259" key="15">
    <source>
        <dbReference type="PROSITE" id="PS50886"/>
    </source>
</evidence>
<dbReference type="PANTHER" id="PTHR43326">
    <property type="entry name" value="METHIONYL-TRNA SYNTHETASE"/>
    <property type="match status" value="1"/>
</dbReference>
<dbReference type="SUPFAM" id="SSF47323">
    <property type="entry name" value="Anticodon-binding domain of a subclass of class I aminoacyl-tRNA synthetases"/>
    <property type="match status" value="1"/>
</dbReference>
<evidence type="ECO:0000256" key="12">
    <source>
        <dbReference type="ARBA" id="ARBA00047364"/>
    </source>
</evidence>
<evidence type="ECO:0000256" key="5">
    <source>
        <dbReference type="ARBA" id="ARBA00022555"/>
    </source>
</evidence>
<proteinExistence type="inferred from homology"/>
<dbReference type="Proteomes" id="UP000698963">
    <property type="component" value="Unassembled WGS sequence"/>
</dbReference>
<comment type="catalytic activity">
    <reaction evidence="12 13">
        <text>tRNA(Met) + L-methionine + ATP = L-methionyl-tRNA(Met) + AMP + diphosphate</text>
        <dbReference type="Rhea" id="RHEA:13481"/>
        <dbReference type="Rhea" id="RHEA-COMP:9667"/>
        <dbReference type="Rhea" id="RHEA-COMP:9698"/>
        <dbReference type="ChEBI" id="CHEBI:30616"/>
        <dbReference type="ChEBI" id="CHEBI:33019"/>
        <dbReference type="ChEBI" id="CHEBI:57844"/>
        <dbReference type="ChEBI" id="CHEBI:78442"/>
        <dbReference type="ChEBI" id="CHEBI:78530"/>
        <dbReference type="ChEBI" id="CHEBI:456215"/>
        <dbReference type="EC" id="6.1.1.10"/>
    </reaction>
</comment>
<dbReference type="AlphaFoldDB" id="A0A921ATD0"/>
<feature type="region of interest" description="Disordered" evidence="14">
    <location>
        <begin position="516"/>
        <end position="544"/>
    </location>
</feature>
<evidence type="ECO:0000256" key="3">
    <source>
        <dbReference type="ARBA" id="ARBA00011738"/>
    </source>
</evidence>
<dbReference type="SUPFAM" id="SSF50249">
    <property type="entry name" value="Nucleic acid-binding proteins"/>
    <property type="match status" value="1"/>
</dbReference>
<dbReference type="Gene3D" id="1.10.730.10">
    <property type="entry name" value="Isoleucyl-tRNA Synthetase, Domain 1"/>
    <property type="match status" value="1"/>
</dbReference>
<evidence type="ECO:0000256" key="1">
    <source>
        <dbReference type="ARBA" id="ARBA00003314"/>
    </source>
</evidence>
<dbReference type="GO" id="GO:0046872">
    <property type="term" value="F:metal ion binding"/>
    <property type="evidence" value="ECO:0007669"/>
    <property type="project" value="UniProtKB-KW"/>
</dbReference>
<keyword evidence="4 13" id="KW-0963">Cytoplasm</keyword>
<dbReference type="EC" id="6.1.1.10" evidence="13"/>
<dbReference type="CDD" id="cd07957">
    <property type="entry name" value="Anticodon_Ia_Met"/>
    <property type="match status" value="1"/>
</dbReference>
<dbReference type="RefSeq" id="WP_304120221.1">
    <property type="nucleotide sequence ID" value="NZ_DYZA01000013.1"/>
</dbReference>
<keyword evidence="13" id="KW-0862">Zinc</keyword>